<comment type="subcellular location">
    <subcellularLocation>
        <location evidence="1 7">Cell membrane</location>
        <topology evidence="1 7">Multi-pass membrane protein</topology>
    </subcellularLocation>
</comment>
<feature type="transmembrane region" description="Helical" evidence="7">
    <location>
        <begin position="143"/>
        <end position="167"/>
    </location>
</feature>
<protein>
    <submittedName>
        <fullName evidence="10">ABC transporter permease</fullName>
    </submittedName>
</protein>
<evidence type="ECO:0000256" key="6">
    <source>
        <dbReference type="ARBA" id="ARBA00023136"/>
    </source>
</evidence>
<dbReference type="PROSITE" id="PS50928">
    <property type="entry name" value="ABC_TM1"/>
    <property type="match status" value="1"/>
</dbReference>
<dbReference type="PANTHER" id="PTHR43386:SF1">
    <property type="entry name" value="D,D-DIPEPTIDE TRANSPORT SYSTEM PERMEASE PROTEIN DDPC-RELATED"/>
    <property type="match status" value="1"/>
</dbReference>
<dbReference type="InterPro" id="IPR000515">
    <property type="entry name" value="MetI-like"/>
</dbReference>
<dbReference type="SUPFAM" id="SSF161098">
    <property type="entry name" value="MetI-like"/>
    <property type="match status" value="1"/>
</dbReference>
<dbReference type="EMBL" id="JAUCML010000004">
    <property type="protein sequence ID" value="MDM7885202.1"/>
    <property type="molecule type" value="Genomic_DNA"/>
</dbReference>
<feature type="region of interest" description="Disordered" evidence="8">
    <location>
        <begin position="319"/>
        <end position="354"/>
    </location>
</feature>
<feature type="transmembrane region" description="Helical" evidence="7">
    <location>
        <begin position="49"/>
        <end position="71"/>
    </location>
</feature>
<evidence type="ECO:0000256" key="8">
    <source>
        <dbReference type="SAM" id="MobiDB-lite"/>
    </source>
</evidence>
<accession>A0ABT7T6K0</accession>
<evidence type="ECO:0000256" key="3">
    <source>
        <dbReference type="ARBA" id="ARBA00022475"/>
    </source>
</evidence>
<keyword evidence="6 7" id="KW-0472">Membrane</keyword>
<sequence length="354" mass="37522">MTNIQEETEPTVGALAEEADGHSTRSIATARSAKPRGGLRRFLPTMTPWLVTGIVLILGVTAFGLLGPFLVGDPNAIRDSGMQAPSGENLLGTTQTGQDVLAQLAYATRGSLQIGLIVGVLATVLSAFFGILGAYLGGIMDEAFSLFSNVFLVIPGLPLVIVISGLVPQEARGLWTIAIVLAFTSWAGSARVLRAQTMSIRNRDYVSAARVAGERPWRVIAVEILPNLLPVLASQFVFAVIAAILGEAGLSFLGLGASNSSTLGTMLFYAQNGFALAQGAWWWFVPPGLLIALLGMGLSLVNFSIDEVINPRLANVRAQRRRERQARRAARRTSGPGGAARSARTATDRKGVTR</sequence>
<dbReference type="Proteomes" id="UP001237823">
    <property type="component" value="Unassembled WGS sequence"/>
</dbReference>
<comment type="similarity">
    <text evidence="7">Belongs to the binding-protein-dependent transport system permease family.</text>
</comment>
<keyword evidence="3" id="KW-1003">Cell membrane</keyword>
<feature type="transmembrane region" description="Helical" evidence="7">
    <location>
        <begin position="173"/>
        <end position="193"/>
    </location>
</feature>
<dbReference type="Gene3D" id="1.10.3720.10">
    <property type="entry name" value="MetI-like"/>
    <property type="match status" value="1"/>
</dbReference>
<dbReference type="InterPro" id="IPR035906">
    <property type="entry name" value="MetI-like_sf"/>
</dbReference>
<dbReference type="RefSeq" id="WP_289458765.1">
    <property type="nucleotide sequence ID" value="NZ_JAUCML010000004.1"/>
</dbReference>
<evidence type="ECO:0000256" key="1">
    <source>
        <dbReference type="ARBA" id="ARBA00004651"/>
    </source>
</evidence>
<evidence type="ECO:0000256" key="5">
    <source>
        <dbReference type="ARBA" id="ARBA00022989"/>
    </source>
</evidence>
<feature type="domain" description="ABC transmembrane type-1" evidence="9">
    <location>
        <begin position="112"/>
        <end position="302"/>
    </location>
</feature>
<dbReference type="Pfam" id="PF00528">
    <property type="entry name" value="BPD_transp_1"/>
    <property type="match status" value="1"/>
</dbReference>
<dbReference type="PANTHER" id="PTHR43386">
    <property type="entry name" value="OLIGOPEPTIDE TRANSPORT SYSTEM PERMEASE PROTEIN APPC"/>
    <property type="match status" value="1"/>
</dbReference>
<gene>
    <name evidence="10" type="ORF">QUG92_08795</name>
</gene>
<evidence type="ECO:0000259" key="9">
    <source>
        <dbReference type="PROSITE" id="PS50928"/>
    </source>
</evidence>
<reference evidence="10 11" key="1">
    <citation type="submission" date="2023-06" db="EMBL/GenBank/DDBJ databases">
        <authorList>
            <person name="Feng G."/>
            <person name="Li J."/>
            <person name="Zhu H."/>
        </authorList>
    </citation>
    <scope>NUCLEOTIDE SEQUENCE [LARGE SCALE GENOMIC DNA]</scope>
    <source>
        <strain evidence="10 11">RHCKG23</strain>
    </source>
</reference>
<evidence type="ECO:0000256" key="7">
    <source>
        <dbReference type="RuleBase" id="RU363032"/>
    </source>
</evidence>
<name>A0ABT7T6K0_9MICO</name>
<comment type="caution">
    <text evidence="10">The sequence shown here is derived from an EMBL/GenBank/DDBJ whole genome shotgun (WGS) entry which is preliminary data.</text>
</comment>
<keyword evidence="11" id="KW-1185">Reference proteome</keyword>
<keyword evidence="4 7" id="KW-0812">Transmembrane</keyword>
<evidence type="ECO:0000256" key="2">
    <source>
        <dbReference type="ARBA" id="ARBA00022448"/>
    </source>
</evidence>
<evidence type="ECO:0000313" key="10">
    <source>
        <dbReference type="EMBL" id="MDM7885202.1"/>
    </source>
</evidence>
<dbReference type="CDD" id="cd06261">
    <property type="entry name" value="TM_PBP2"/>
    <property type="match status" value="1"/>
</dbReference>
<dbReference type="InterPro" id="IPR050366">
    <property type="entry name" value="BP-dependent_transpt_permease"/>
</dbReference>
<feature type="region of interest" description="Disordered" evidence="8">
    <location>
        <begin position="1"/>
        <end position="32"/>
    </location>
</feature>
<keyword evidence="2 7" id="KW-0813">Transport</keyword>
<evidence type="ECO:0000313" key="11">
    <source>
        <dbReference type="Proteomes" id="UP001237823"/>
    </source>
</evidence>
<proteinExistence type="inferred from homology"/>
<organism evidence="10 11">
    <name type="scientific">Curtobacterium citri</name>
    <dbReference type="NCBI Taxonomy" id="3055139"/>
    <lineage>
        <taxon>Bacteria</taxon>
        <taxon>Bacillati</taxon>
        <taxon>Actinomycetota</taxon>
        <taxon>Actinomycetes</taxon>
        <taxon>Micrococcales</taxon>
        <taxon>Microbacteriaceae</taxon>
        <taxon>Curtobacterium</taxon>
    </lineage>
</organism>
<feature type="transmembrane region" description="Helical" evidence="7">
    <location>
        <begin position="114"/>
        <end position="136"/>
    </location>
</feature>
<feature type="transmembrane region" description="Helical" evidence="7">
    <location>
        <begin position="236"/>
        <end position="260"/>
    </location>
</feature>
<feature type="transmembrane region" description="Helical" evidence="7">
    <location>
        <begin position="280"/>
        <end position="303"/>
    </location>
</feature>
<feature type="compositionally biased region" description="Basic residues" evidence="8">
    <location>
        <begin position="319"/>
        <end position="331"/>
    </location>
</feature>
<keyword evidence="5 7" id="KW-1133">Transmembrane helix</keyword>
<evidence type="ECO:0000256" key="4">
    <source>
        <dbReference type="ARBA" id="ARBA00022692"/>
    </source>
</evidence>